<proteinExistence type="predicted"/>
<evidence type="ECO:0000313" key="1">
    <source>
        <dbReference type="EMBL" id="GAA6130213.1"/>
    </source>
</evidence>
<comment type="caution">
    <text evidence="1">The sequence shown here is derived from an EMBL/GenBank/DDBJ whole genome shotgun (WGS) entry which is preliminary data.</text>
</comment>
<gene>
    <name evidence="1" type="ORF">NBRC116187_05730</name>
</gene>
<name>A0ABP9ZL75_9GAMM</name>
<keyword evidence="2" id="KW-1185">Reference proteome</keyword>
<dbReference type="Proteomes" id="UP001486808">
    <property type="component" value="Unassembled WGS sequence"/>
</dbReference>
<dbReference type="EMBL" id="BAABWD010000001">
    <property type="protein sequence ID" value="GAA6130213.1"/>
    <property type="molecule type" value="Genomic_DNA"/>
</dbReference>
<protein>
    <submittedName>
        <fullName evidence="1">Uncharacterized protein</fullName>
    </submittedName>
</protein>
<sequence>MAKEKEEFFRADCMFLNERKLFQDYDLSIFDELKIERLNIAPDDQELLSIPRRPDYDFRYTNMIAAMGLVRSRAE</sequence>
<reference evidence="1 2" key="1">
    <citation type="submission" date="2024-04" db="EMBL/GenBank/DDBJ databases">
        <title>Draft genome sequence of Halopseudomonas sabulinigri NBRC 116187.</title>
        <authorList>
            <person name="Miyakawa T."/>
            <person name="Kusuya Y."/>
            <person name="Miura T."/>
        </authorList>
    </citation>
    <scope>NUCLEOTIDE SEQUENCE [LARGE SCALE GENOMIC DNA]</scope>
    <source>
        <strain evidence="1 2">4NH20-0042</strain>
    </source>
</reference>
<organism evidence="1 2">
    <name type="scientific">Halopseudomonas sabulinigri</name>
    <dbReference type="NCBI Taxonomy" id="472181"/>
    <lineage>
        <taxon>Bacteria</taxon>
        <taxon>Pseudomonadati</taxon>
        <taxon>Pseudomonadota</taxon>
        <taxon>Gammaproteobacteria</taxon>
        <taxon>Pseudomonadales</taxon>
        <taxon>Pseudomonadaceae</taxon>
        <taxon>Halopseudomonas</taxon>
    </lineage>
</organism>
<accession>A0ABP9ZL75</accession>
<evidence type="ECO:0000313" key="2">
    <source>
        <dbReference type="Proteomes" id="UP001486808"/>
    </source>
</evidence>